<name>A0AAD2GRE4_9AGAR</name>
<keyword evidence="2" id="KW-1185">Reference proteome</keyword>
<protein>
    <submittedName>
        <fullName evidence="1">Uncharacterized protein</fullName>
    </submittedName>
</protein>
<proteinExistence type="predicted"/>
<gene>
    <name evidence="1" type="ORF">MYCIT1_LOCUS965</name>
</gene>
<dbReference type="Proteomes" id="UP001295794">
    <property type="component" value="Unassembled WGS sequence"/>
</dbReference>
<comment type="caution">
    <text evidence="1">The sequence shown here is derived from an EMBL/GenBank/DDBJ whole genome shotgun (WGS) entry which is preliminary data.</text>
</comment>
<reference evidence="1" key="1">
    <citation type="submission" date="2023-11" db="EMBL/GenBank/DDBJ databases">
        <authorList>
            <person name="De Vega J J."/>
            <person name="De Vega J J."/>
        </authorList>
    </citation>
    <scope>NUCLEOTIDE SEQUENCE</scope>
</reference>
<dbReference type="EMBL" id="CAVNYO010000014">
    <property type="protein sequence ID" value="CAK5262341.1"/>
    <property type="molecule type" value="Genomic_DNA"/>
</dbReference>
<accession>A0AAD2GRE4</accession>
<sequence length="74" mass="7506">MCTSSASGVCKSATFSRGSKSVTTTTNLPVAGMGSNGPQCAHCGWRGGGHACVILFVWTLPAADAPCSPNCPFR</sequence>
<organism evidence="1 2">
    <name type="scientific">Mycena citricolor</name>
    <dbReference type="NCBI Taxonomy" id="2018698"/>
    <lineage>
        <taxon>Eukaryota</taxon>
        <taxon>Fungi</taxon>
        <taxon>Dikarya</taxon>
        <taxon>Basidiomycota</taxon>
        <taxon>Agaricomycotina</taxon>
        <taxon>Agaricomycetes</taxon>
        <taxon>Agaricomycetidae</taxon>
        <taxon>Agaricales</taxon>
        <taxon>Marasmiineae</taxon>
        <taxon>Mycenaceae</taxon>
        <taxon>Mycena</taxon>
    </lineage>
</organism>
<evidence type="ECO:0000313" key="2">
    <source>
        <dbReference type="Proteomes" id="UP001295794"/>
    </source>
</evidence>
<evidence type="ECO:0000313" key="1">
    <source>
        <dbReference type="EMBL" id="CAK5262341.1"/>
    </source>
</evidence>
<dbReference type="AlphaFoldDB" id="A0AAD2GRE4"/>